<dbReference type="Proteomes" id="UP000198705">
    <property type="component" value="Unassembled WGS sequence"/>
</dbReference>
<evidence type="ECO:0000313" key="2">
    <source>
        <dbReference type="Proteomes" id="UP000198705"/>
    </source>
</evidence>
<sequence length="184" mass="20808">MRKILLSLIIITVIFTSCSKEKNPFLIEKNNIGMLTDSTKIADLNMIFPNDSIVKLTNEEAFQSANYDIEIFDKSGNALLVLSPNKMIDSTATISTIKVLDSRYKTEKGITTKSTFGDIQKHYKISNIQNTIKNVVVFVNEINAFFTIDKKELPASLQFDSNVKIEAIQIPETAKIKYFMIGWN</sequence>
<protein>
    <submittedName>
        <fullName evidence="1">Uncharacterized protein</fullName>
    </submittedName>
</protein>
<dbReference type="AlphaFoldDB" id="A0A1I5CPB2"/>
<reference evidence="2" key="1">
    <citation type="submission" date="2016-10" db="EMBL/GenBank/DDBJ databases">
        <authorList>
            <person name="Varghese N."/>
            <person name="Submissions S."/>
        </authorList>
    </citation>
    <scope>NUCLEOTIDE SEQUENCE [LARGE SCALE GENOMIC DNA]</scope>
    <source>
        <strain evidence="2">DSM 23925</strain>
    </source>
</reference>
<dbReference type="PROSITE" id="PS51257">
    <property type="entry name" value="PROKAR_LIPOPROTEIN"/>
    <property type="match status" value="1"/>
</dbReference>
<keyword evidence="2" id="KW-1185">Reference proteome</keyword>
<organism evidence="1 2">
    <name type="scientific">Bizionia echini</name>
    <dbReference type="NCBI Taxonomy" id="649333"/>
    <lineage>
        <taxon>Bacteria</taxon>
        <taxon>Pseudomonadati</taxon>
        <taxon>Bacteroidota</taxon>
        <taxon>Flavobacteriia</taxon>
        <taxon>Flavobacteriales</taxon>
        <taxon>Flavobacteriaceae</taxon>
        <taxon>Bizionia</taxon>
    </lineage>
</organism>
<evidence type="ECO:0000313" key="1">
    <source>
        <dbReference type="EMBL" id="SFN88716.1"/>
    </source>
</evidence>
<dbReference type="STRING" id="649333.SAMN04487989_105198"/>
<dbReference type="RefSeq" id="WP_177209038.1">
    <property type="nucleotide sequence ID" value="NZ_FOVN01000005.1"/>
</dbReference>
<accession>A0A1I5CPB2</accession>
<dbReference type="EMBL" id="FOVN01000005">
    <property type="protein sequence ID" value="SFN88716.1"/>
    <property type="molecule type" value="Genomic_DNA"/>
</dbReference>
<gene>
    <name evidence="1" type="ORF">SAMN04487989_105198</name>
</gene>
<name>A0A1I5CPB2_9FLAO</name>
<proteinExistence type="predicted"/>